<comment type="caution">
    <text evidence="1">The sequence shown here is derived from an EMBL/GenBank/DDBJ whole genome shotgun (WGS) entry which is preliminary data.</text>
</comment>
<keyword evidence="2" id="KW-1185">Reference proteome</keyword>
<dbReference type="OrthoDB" id="194386at2759"/>
<reference evidence="1 2" key="1">
    <citation type="submission" date="2019-05" db="EMBL/GenBank/DDBJ databases">
        <title>Mikania micrantha, genome provides insights into the molecular mechanism of rapid growth.</title>
        <authorList>
            <person name="Liu B."/>
        </authorList>
    </citation>
    <scope>NUCLEOTIDE SEQUENCE [LARGE SCALE GENOMIC DNA]</scope>
    <source>
        <strain evidence="1">NLD-2019</strain>
        <tissue evidence="1">Leaf</tissue>
    </source>
</reference>
<organism evidence="1 2">
    <name type="scientific">Mikania micrantha</name>
    <name type="common">bitter vine</name>
    <dbReference type="NCBI Taxonomy" id="192012"/>
    <lineage>
        <taxon>Eukaryota</taxon>
        <taxon>Viridiplantae</taxon>
        <taxon>Streptophyta</taxon>
        <taxon>Embryophyta</taxon>
        <taxon>Tracheophyta</taxon>
        <taxon>Spermatophyta</taxon>
        <taxon>Magnoliopsida</taxon>
        <taxon>eudicotyledons</taxon>
        <taxon>Gunneridae</taxon>
        <taxon>Pentapetalae</taxon>
        <taxon>asterids</taxon>
        <taxon>campanulids</taxon>
        <taxon>Asterales</taxon>
        <taxon>Asteraceae</taxon>
        <taxon>Asteroideae</taxon>
        <taxon>Heliantheae alliance</taxon>
        <taxon>Eupatorieae</taxon>
        <taxon>Mikania</taxon>
    </lineage>
</organism>
<proteinExistence type="predicted"/>
<dbReference type="EMBL" id="SZYD01000018">
    <property type="protein sequence ID" value="KAD2805288.1"/>
    <property type="molecule type" value="Genomic_DNA"/>
</dbReference>
<sequence>MLVSLRLFNPAILMTTPHGRCVSLFWWTMTFKGGEWQQKNYSPTNTRSLTYEAFVNFWSSWETVFRIEVWPAIFICETEAEFNFQSSMLDFDSGAPPEKAWRRKLNSHTDCSWYTIVVICKGRGLSWKVGEHGERKGTSLPSFHMGAVESNLMMVNEASDGDANADVIRSPWILLVSVYLAMELSDSLICIFRDCGRGAITESVQYFIGTSITVKQMCLRVQFTWSYLEQTVSWVYITETDY</sequence>
<accession>A0A5N6LUL8</accession>
<protein>
    <submittedName>
        <fullName evidence="1">Uncharacterized protein</fullName>
    </submittedName>
</protein>
<dbReference type="Proteomes" id="UP000326396">
    <property type="component" value="Linkage Group LG8"/>
</dbReference>
<name>A0A5N6LUL8_9ASTR</name>
<evidence type="ECO:0000313" key="2">
    <source>
        <dbReference type="Proteomes" id="UP000326396"/>
    </source>
</evidence>
<dbReference type="AlphaFoldDB" id="A0A5N6LUL8"/>
<gene>
    <name evidence="1" type="ORF">E3N88_38665</name>
</gene>
<evidence type="ECO:0000313" key="1">
    <source>
        <dbReference type="EMBL" id="KAD2805288.1"/>
    </source>
</evidence>